<protein>
    <submittedName>
        <fullName evidence="1">Uncharacterized protein</fullName>
    </submittedName>
</protein>
<organism evidence="1 2">
    <name type="scientific">Ancylostoma caninum</name>
    <name type="common">Dog hookworm</name>
    <dbReference type="NCBI Taxonomy" id="29170"/>
    <lineage>
        <taxon>Eukaryota</taxon>
        <taxon>Metazoa</taxon>
        <taxon>Ecdysozoa</taxon>
        <taxon>Nematoda</taxon>
        <taxon>Chromadorea</taxon>
        <taxon>Rhabditida</taxon>
        <taxon>Rhabditina</taxon>
        <taxon>Rhabditomorpha</taxon>
        <taxon>Strongyloidea</taxon>
        <taxon>Ancylostomatidae</taxon>
        <taxon>Ancylostomatinae</taxon>
        <taxon>Ancylostoma</taxon>
    </lineage>
</organism>
<proteinExistence type="predicted"/>
<sequence>MYLYKFYEELRWLYTSKTPFTQSDSQKYRLRCFASGVCGGIGLPGLGGPCMSPIPPVPPPCAGGVGCGAGYTCGAYGCYRSRARVHGAGTLRSGPVLMGADRFSQFRRLETPVPRKEGTGPRVQYAFEIATKGDGVKAVLQKKLRTVPEIWCN</sequence>
<dbReference type="STRING" id="29170.A0A368FME8"/>
<keyword evidence="2" id="KW-1185">Reference proteome</keyword>
<dbReference type="Proteomes" id="UP000252519">
    <property type="component" value="Unassembled WGS sequence"/>
</dbReference>
<evidence type="ECO:0000313" key="2">
    <source>
        <dbReference type="Proteomes" id="UP000252519"/>
    </source>
</evidence>
<evidence type="ECO:0000313" key="1">
    <source>
        <dbReference type="EMBL" id="RCN31965.1"/>
    </source>
</evidence>
<dbReference type="AlphaFoldDB" id="A0A368FME8"/>
<comment type="caution">
    <text evidence="1">The sequence shown here is derived from an EMBL/GenBank/DDBJ whole genome shotgun (WGS) entry which is preliminary data.</text>
</comment>
<gene>
    <name evidence="1" type="ORF">ANCCAN_22239</name>
</gene>
<accession>A0A368FME8</accession>
<dbReference type="EMBL" id="JOJR01001185">
    <property type="protein sequence ID" value="RCN31965.1"/>
    <property type="molecule type" value="Genomic_DNA"/>
</dbReference>
<name>A0A368FME8_ANCCA</name>
<dbReference type="OrthoDB" id="5875608at2759"/>
<reference evidence="1 2" key="1">
    <citation type="submission" date="2014-10" db="EMBL/GenBank/DDBJ databases">
        <title>Draft genome of the hookworm Ancylostoma caninum.</title>
        <authorList>
            <person name="Mitreva M."/>
        </authorList>
    </citation>
    <scope>NUCLEOTIDE SEQUENCE [LARGE SCALE GENOMIC DNA]</scope>
    <source>
        <strain evidence="1 2">Baltimore</strain>
    </source>
</reference>